<protein>
    <submittedName>
        <fullName evidence="3">Uncharacterized protein</fullName>
    </submittedName>
</protein>
<gene>
    <name evidence="2" type="ORF">NC653_012152</name>
    <name evidence="3" type="ORF">NC653_012160</name>
</gene>
<feature type="transmembrane region" description="Helical" evidence="1">
    <location>
        <begin position="87"/>
        <end position="112"/>
    </location>
</feature>
<feature type="transmembrane region" description="Helical" evidence="1">
    <location>
        <begin position="29"/>
        <end position="49"/>
    </location>
</feature>
<evidence type="ECO:0000313" key="2">
    <source>
        <dbReference type="EMBL" id="KAJ7001991.1"/>
    </source>
</evidence>
<keyword evidence="1" id="KW-0472">Membrane</keyword>
<dbReference type="Proteomes" id="UP001164929">
    <property type="component" value="Chromosome 4"/>
</dbReference>
<evidence type="ECO:0000313" key="3">
    <source>
        <dbReference type="EMBL" id="KAJ7002002.1"/>
    </source>
</evidence>
<sequence length="115" mass="13968">MRKSFIHTMDSYAIFTVDSNFGGYMASSLPYFFLSFFYSLQLSHFFLFAPENALEIRNIHFIVYSISVFFFFFFPFRLFIFFFFSSFFLSCFFSLLLINFFLLMLIFFYLVIKFS</sequence>
<keyword evidence="1" id="KW-0812">Transmembrane</keyword>
<reference evidence="3 4" key="1">
    <citation type="journal article" date="2023" name="Mol. Ecol. Resour.">
        <title>Chromosome-level genome assembly of a triploid poplar Populus alba 'Berolinensis'.</title>
        <authorList>
            <person name="Chen S."/>
            <person name="Yu Y."/>
            <person name="Wang X."/>
            <person name="Wang S."/>
            <person name="Zhang T."/>
            <person name="Zhou Y."/>
            <person name="He R."/>
            <person name="Meng N."/>
            <person name="Wang Y."/>
            <person name="Liu W."/>
            <person name="Liu Z."/>
            <person name="Liu J."/>
            <person name="Guo Q."/>
            <person name="Huang H."/>
            <person name="Sederoff R.R."/>
            <person name="Wang G."/>
            <person name="Qu G."/>
            <person name="Chen S."/>
        </authorList>
    </citation>
    <scope>NUCLEOTIDE SEQUENCE [LARGE SCALE GENOMIC DNA]</scope>
    <source>
        <strain evidence="3">SC-2020</strain>
    </source>
</reference>
<comment type="caution">
    <text evidence="3">The sequence shown here is derived from an EMBL/GenBank/DDBJ whole genome shotgun (WGS) entry which is preliminary data.</text>
</comment>
<dbReference type="AlphaFoldDB" id="A0AAD6W7F8"/>
<accession>A0AAD6W7F8</accession>
<evidence type="ECO:0000256" key="1">
    <source>
        <dbReference type="SAM" id="Phobius"/>
    </source>
</evidence>
<name>A0AAD6W7F8_9ROSI</name>
<dbReference type="EMBL" id="JAQIZT010000004">
    <property type="protein sequence ID" value="KAJ7002002.1"/>
    <property type="molecule type" value="Genomic_DNA"/>
</dbReference>
<evidence type="ECO:0000313" key="4">
    <source>
        <dbReference type="Proteomes" id="UP001164929"/>
    </source>
</evidence>
<feature type="transmembrane region" description="Helical" evidence="1">
    <location>
        <begin position="61"/>
        <end position="81"/>
    </location>
</feature>
<keyword evidence="4" id="KW-1185">Reference proteome</keyword>
<keyword evidence="1" id="KW-1133">Transmembrane helix</keyword>
<organism evidence="3 4">
    <name type="scientific">Populus alba x Populus x berolinensis</name>
    <dbReference type="NCBI Taxonomy" id="444605"/>
    <lineage>
        <taxon>Eukaryota</taxon>
        <taxon>Viridiplantae</taxon>
        <taxon>Streptophyta</taxon>
        <taxon>Embryophyta</taxon>
        <taxon>Tracheophyta</taxon>
        <taxon>Spermatophyta</taxon>
        <taxon>Magnoliopsida</taxon>
        <taxon>eudicotyledons</taxon>
        <taxon>Gunneridae</taxon>
        <taxon>Pentapetalae</taxon>
        <taxon>rosids</taxon>
        <taxon>fabids</taxon>
        <taxon>Malpighiales</taxon>
        <taxon>Salicaceae</taxon>
        <taxon>Saliceae</taxon>
        <taxon>Populus</taxon>
    </lineage>
</organism>
<dbReference type="EMBL" id="JAQIZT010000004">
    <property type="protein sequence ID" value="KAJ7001991.1"/>
    <property type="molecule type" value="Genomic_DNA"/>
</dbReference>
<proteinExistence type="predicted"/>